<dbReference type="Gene3D" id="2.60.270.20">
    <property type="entry name" value="Cytolysin/lectin"/>
    <property type="match status" value="1"/>
</dbReference>
<evidence type="ECO:0000313" key="2">
    <source>
        <dbReference type="Proteomes" id="UP000481858"/>
    </source>
</evidence>
<protein>
    <submittedName>
        <fullName evidence="1">Uncharacterized protein</fullName>
    </submittedName>
</protein>
<dbReference type="OrthoDB" id="4791458at2759"/>
<name>A0A7C8J286_9PEZI</name>
<gene>
    <name evidence="1" type="ORF">GQX73_g4375</name>
</gene>
<reference evidence="1 2" key="1">
    <citation type="submission" date="2019-12" db="EMBL/GenBank/DDBJ databases">
        <title>Draft genome sequence of the ascomycete Xylaria multiplex DSM 110363.</title>
        <authorList>
            <person name="Buettner E."/>
            <person name="Kellner H."/>
        </authorList>
    </citation>
    <scope>NUCLEOTIDE SEQUENCE [LARGE SCALE GENOMIC DNA]</scope>
    <source>
        <strain evidence="1 2">DSM 110363</strain>
    </source>
</reference>
<dbReference type="InParanoid" id="A0A7C8J286"/>
<keyword evidence="2" id="KW-1185">Reference proteome</keyword>
<dbReference type="Pfam" id="PF07367">
    <property type="entry name" value="FB_lectin"/>
    <property type="match status" value="1"/>
</dbReference>
<dbReference type="AlphaFoldDB" id="A0A7C8J286"/>
<evidence type="ECO:0000313" key="1">
    <source>
        <dbReference type="EMBL" id="KAF2969179.1"/>
    </source>
</evidence>
<dbReference type="InterPro" id="IPR009960">
    <property type="entry name" value="Fruit_body_lectin_fun"/>
</dbReference>
<dbReference type="EMBL" id="WUBL01000040">
    <property type="protein sequence ID" value="KAF2969179.1"/>
    <property type="molecule type" value="Genomic_DNA"/>
</dbReference>
<organism evidence="1 2">
    <name type="scientific">Xylaria multiplex</name>
    <dbReference type="NCBI Taxonomy" id="323545"/>
    <lineage>
        <taxon>Eukaryota</taxon>
        <taxon>Fungi</taxon>
        <taxon>Dikarya</taxon>
        <taxon>Ascomycota</taxon>
        <taxon>Pezizomycotina</taxon>
        <taxon>Sordariomycetes</taxon>
        <taxon>Xylariomycetidae</taxon>
        <taxon>Xylariales</taxon>
        <taxon>Xylariaceae</taxon>
        <taxon>Xylaria</taxon>
    </lineage>
</organism>
<accession>A0A7C8J286</accession>
<dbReference type="InterPro" id="IPR015926">
    <property type="entry name" value="Cytolysin/lectin"/>
</dbReference>
<dbReference type="Proteomes" id="UP000481858">
    <property type="component" value="Unassembled WGS sequence"/>
</dbReference>
<sequence>MSTIFISHLSPIANQTTTTIAFAQPANMSHNLNVRVYQTNTNAHFKIVEKAVFYKNNGGFWSESDGVLTLTVNPDNTSGMLRFQTQNGKEPFTVLVGMFQQKVWLHILPNIASGDTCVKLLPQYYDNGPLSKVDLVQAFEAQNNNRRNLAVAVKRSEGQSYDVDIIIG</sequence>
<proteinExistence type="predicted"/>
<comment type="caution">
    <text evidence="1">The sequence shown here is derived from an EMBL/GenBank/DDBJ whole genome shotgun (WGS) entry which is preliminary data.</text>
</comment>
<dbReference type="SUPFAM" id="SSF63724">
    <property type="entry name" value="Cytolysin/lectin"/>
    <property type="match status" value="1"/>
</dbReference>